<dbReference type="InterPro" id="IPR036680">
    <property type="entry name" value="SPOR-like_sf"/>
</dbReference>
<reference evidence="2 3" key="1">
    <citation type="submission" date="2013-01" db="EMBL/GenBank/DDBJ databases">
        <authorList>
            <person name="Fiebig A."/>
            <person name="Goeker M."/>
            <person name="Klenk H.-P.P."/>
        </authorList>
    </citation>
    <scope>NUCLEOTIDE SEQUENCE [LARGE SCALE GENOMIC DNA]</scope>
    <source>
        <strain evidence="2 3">DSM 17069</strain>
    </source>
</reference>
<dbReference type="PATRIC" id="fig|1288298.3.peg.2882"/>
<dbReference type="GO" id="GO:0042834">
    <property type="term" value="F:peptidoglycan binding"/>
    <property type="evidence" value="ECO:0007669"/>
    <property type="project" value="InterPro"/>
</dbReference>
<evidence type="ECO:0000259" key="1">
    <source>
        <dbReference type="Pfam" id="PF05036"/>
    </source>
</evidence>
<accession>A0A0A0HIR4</accession>
<dbReference type="Proteomes" id="UP000030021">
    <property type="component" value="Unassembled WGS sequence"/>
</dbReference>
<name>A0A0A0HIR4_9RHOB</name>
<dbReference type="HOGENOM" id="CLU_3140262_0_0_5"/>
<evidence type="ECO:0000313" key="2">
    <source>
        <dbReference type="EMBL" id="KGM86574.1"/>
    </source>
</evidence>
<dbReference type="InterPro" id="IPR007730">
    <property type="entry name" value="SPOR-like_dom"/>
</dbReference>
<dbReference type="EMBL" id="AONH01000016">
    <property type="protein sequence ID" value="KGM86574.1"/>
    <property type="molecule type" value="Genomic_DNA"/>
</dbReference>
<protein>
    <submittedName>
        <fullName evidence="2">Sporulation related domain protein</fullName>
    </submittedName>
</protein>
<feature type="domain" description="SPOR" evidence="1">
    <location>
        <begin position="7"/>
        <end position="47"/>
    </location>
</feature>
<evidence type="ECO:0000313" key="3">
    <source>
        <dbReference type="Proteomes" id="UP000030021"/>
    </source>
</evidence>
<dbReference type="AlphaFoldDB" id="A0A0A0HIR4"/>
<dbReference type="eggNOG" id="COG3087">
    <property type="taxonomic scope" value="Bacteria"/>
</dbReference>
<sequence>MVPTVLEQNSQGKAFWRVIVGPATNASERSALLKKIQGIGFEDAYAVTN</sequence>
<proteinExistence type="predicted"/>
<comment type="caution">
    <text evidence="2">The sequence shown here is derived from an EMBL/GenBank/DDBJ whole genome shotgun (WGS) entry which is preliminary data.</text>
</comment>
<dbReference type="SUPFAM" id="SSF110997">
    <property type="entry name" value="Sporulation related repeat"/>
    <property type="match status" value="1"/>
</dbReference>
<gene>
    <name evidence="2" type="ORF">rosmuc_02863</name>
</gene>
<dbReference type="Pfam" id="PF05036">
    <property type="entry name" value="SPOR"/>
    <property type="match status" value="1"/>
</dbReference>
<organism evidence="2 3">
    <name type="scientific">Roseovarius mucosus DSM 17069</name>
    <dbReference type="NCBI Taxonomy" id="1288298"/>
    <lineage>
        <taxon>Bacteria</taxon>
        <taxon>Pseudomonadati</taxon>
        <taxon>Pseudomonadota</taxon>
        <taxon>Alphaproteobacteria</taxon>
        <taxon>Rhodobacterales</taxon>
        <taxon>Roseobacteraceae</taxon>
        <taxon>Roseovarius</taxon>
    </lineage>
</organism>